<dbReference type="AlphaFoldDB" id="A0A8H7KG16"/>
<organism evidence="1 2">
    <name type="scientific">Bionectria ochroleuca</name>
    <name type="common">Gliocladium roseum</name>
    <dbReference type="NCBI Taxonomy" id="29856"/>
    <lineage>
        <taxon>Eukaryota</taxon>
        <taxon>Fungi</taxon>
        <taxon>Dikarya</taxon>
        <taxon>Ascomycota</taxon>
        <taxon>Pezizomycotina</taxon>
        <taxon>Sordariomycetes</taxon>
        <taxon>Hypocreomycetidae</taxon>
        <taxon>Hypocreales</taxon>
        <taxon>Bionectriaceae</taxon>
        <taxon>Clonostachys</taxon>
    </lineage>
</organism>
<protein>
    <submittedName>
        <fullName evidence="1">Uncharacterized protein</fullName>
    </submittedName>
</protein>
<reference evidence="1" key="1">
    <citation type="submission" date="2020-10" db="EMBL/GenBank/DDBJ databases">
        <title>High-Quality Genome Resource of Clonostachys rosea strain S41 by Oxford Nanopore Long-Read Sequencing.</title>
        <authorList>
            <person name="Wang H."/>
        </authorList>
    </citation>
    <scope>NUCLEOTIDE SEQUENCE</scope>
    <source>
        <strain evidence="1">S41</strain>
    </source>
</reference>
<dbReference type="EMBL" id="JADCTT010000007">
    <property type="protein sequence ID" value="KAF9749605.1"/>
    <property type="molecule type" value="Genomic_DNA"/>
</dbReference>
<dbReference type="Proteomes" id="UP000616885">
    <property type="component" value="Unassembled WGS sequence"/>
</dbReference>
<comment type="caution">
    <text evidence="1">The sequence shown here is derived from an EMBL/GenBank/DDBJ whole genome shotgun (WGS) entry which is preliminary data.</text>
</comment>
<proteinExistence type="predicted"/>
<accession>A0A8H7KG16</accession>
<name>A0A8H7KG16_BIOOC</name>
<evidence type="ECO:0000313" key="2">
    <source>
        <dbReference type="Proteomes" id="UP000616885"/>
    </source>
</evidence>
<evidence type="ECO:0000313" key="1">
    <source>
        <dbReference type="EMBL" id="KAF9749605.1"/>
    </source>
</evidence>
<gene>
    <name evidence="1" type="ORF">IM811_015632</name>
</gene>
<sequence>MTEDIVNSPGLAGLPSEVLGEIIRSLLDEITTNKRSGRPHDYVTLDHQRATAQSTKALVTLCLVSRRFREAATISLYRHVTLVPRSLPGSPAASEATSHDGVVPLTLFLRTLVERPDLQPLVQSLDCQFFLRHAESTPASVENPASSIRYQKAFEFHKHIIESTKRSPLSQEHLVLEHVAATNHGRVNDTSERALAAILCLTPELRAMSLAPLPASKWLIITFNDAEFFAAQDEYHYHTLASLVESARQSEICPGALQHLQAVRFTALFGFEAFAGLEAVHHPEDDPTRRPCAGYTFPLSSCLKLLLGPNITEFEADAVDKFHPGDFRDPEVPIHCSIKRAYLTISTPLRVLDHVGHTWDLSALSVRPSLVPLFAEEGSWNQVADLDLWDKSFLNIKGSLKELDIGYVKGYERPSHRLNSLPLLEALEHLCIGIPLLAGMEKLSESPLSSLLPPNLKTLRLHDWVTEKYYDKYLPGLDHLEMTEDEVEDGLKPLVKFQIVVSASLRYFAQICRNTHPHLRSLMICGIRPMDSVAFHSAMSKDEKTKDEFFRAAREVELNGPEPGQVVRGGGEIQSLFAQTGVVFEELFTTQEFHFRFRAQVSQYQ</sequence>